<dbReference type="Proteomes" id="UP000695000">
    <property type="component" value="Unplaced"/>
</dbReference>
<dbReference type="InterPro" id="IPR002885">
    <property type="entry name" value="PPR_rpt"/>
</dbReference>
<organism evidence="2 3">
    <name type="scientific">Nicrophorus vespilloides</name>
    <name type="common">Boreal carrion beetle</name>
    <dbReference type="NCBI Taxonomy" id="110193"/>
    <lineage>
        <taxon>Eukaryota</taxon>
        <taxon>Metazoa</taxon>
        <taxon>Ecdysozoa</taxon>
        <taxon>Arthropoda</taxon>
        <taxon>Hexapoda</taxon>
        <taxon>Insecta</taxon>
        <taxon>Pterygota</taxon>
        <taxon>Neoptera</taxon>
        <taxon>Endopterygota</taxon>
        <taxon>Coleoptera</taxon>
        <taxon>Polyphaga</taxon>
        <taxon>Staphyliniformia</taxon>
        <taxon>Silphidae</taxon>
        <taxon>Nicrophorinae</taxon>
        <taxon>Nicrophorus</taxon>
    </lineage>
</organism>
<dbReference type="PANTHER" id="PTHR24014">
    <property type="entry name" value="2-OXOGLUTARATE AND IRON-DEPENDENT OXYGENASE DOMAIN-CONTAINING PROTEIN 2"/>
    <property type="match status" value="1"/>
</dbReference>
<dbReference type="Pfam" id="PF01535">
    <property type="entry name" value="PPR"/>
    <property type="match status" value="1"/>
</dbReference>
<protein>
    <submittedName>
        <fullName evidence="3">Pentatricopeptide repeat-containing protein 1, mitochondrial</fullName>
    </submittedName>
</protein>
<dbReference type="GeneID" id="108560320"/>
<reference evidence="3" key="1">
    <citation type="submission" date="2025-08" db="UniProtKB">
        <authorList>
            <consortium name="RefSeq"/>
        </authorList>
    </citation>
    <scope>IDENTIFICATION</scope>
    <source>
        <tissue evidence="3">Whole Larva</tissue>
    </source>
</reference>
<proteinExistence type="predicted"/>
<feature type="repeat" description="PPR" evidence="1">
    <location>
        <begin position="222"/>
        <end position="256"/>
    </location>
</feature>
<evidence type="ECO:0000313" key="2">
    <source>
        <dbReference type="Proteomes" id="UP000695000"/>
    </source>
</evidence>
<dbReference type="PROSITE" id="PS51375">
    <property type="entry name" value="PPR"/>
    <property type="match status" value="2"/>
</dbReference>
<dbReference type="NCBIfam" id="TIGR00756">
    <property type="entry name" value="PPR"/>
    <property type="match status" value="2"/>
</dbReference>
<accession>A0ABM1MFF0</accession>
<evidence type="ECO:0000313" key="3">
    <source>
        <dbReference type="RefSeq" id="XP_017773300.1"/>
    </source>
</evidence>
<dbReference type="RefSeq" id="XP_017773300.1">
    <property type="nucleotide sequence ID" value="XM_017917811.1"/>
</dbReference>
<evidence type="ECO:0000256" key="1">
    <source>
        <dbReference type="PROSITE-ProRule" id="PRU00708"/>
    </source>
</evidence>
<dbReference type="Pfam" id="PF13041">
    <property type="entry name" value="PPR_2"/>
    <property type="match status" value="1"/>
</dbReference>
<gene>
    <name evidence="3" type="primary">LOC108560320</name>
</gene>
<dbReference type="InterPro" id="IPR011990">
    <property type="entry name" value="TPR-like_helical_dom_sf"/>
</dbReference>
<keyword evidence="2" id="KW-1185">Reference proteome</keyword>
<dbReference type="Pfam" id="PF13812">
    <property type="entry name" value="PPR_3"/>
    <property type="match status" value="1"/>
</dbReference>
<feature type="repeat" description="PPR" evidence="1">
    <location>
        <begin position="147"/>
        <end position="181"/>
    </location>
</feature>
<name>A0ABM1MFF0_NICVS</name>
<dbReference type="Gene3D" id="1.25.40.10">
    <property type="entry name" value="Tetratricopeptide repeat domain"/>
    <property type="match status" value="3"/>
</dbReference>
<dbReference type="PANTHER" id="PTHR24014:SF6">
    <property type="entry name" value="PENTATRICOPEPTIDE REPEAT-CONTAINING PROTEIN 1, MITOCHONDRIAL"/>
    <property type="match status" value="1"/>
</dbReference>
<sequence>MFKLSIRQILRLRSAHNCLKYSQYACQHQFAVSRQFHTTKFLTEKSEVIAPTLSKQINKHDVLSENEFLVHMKNDPDTFGQQIVDEIIDEDDAKEEKYLQEVGDRSKQLSTKQYADMIKSFIRKRKIKEAIDVVEVKMLKEDRVKPENYLYNLLLGACGRVGYTKKAFSLYNNMKKRGLVVTDGTYTALFNACANSPWPTTDGLTRAKHLHNIMIEKRHEPNDSNYNAMIKAYGRGGDLISAFAVVDEMISKKMPIKDDTLNFLLQACISDKEAGFRHALLVWRKFVDKGITPSIFTYNLLLRSIRDCGLGDLEVTKDVLTKILPQGDKFLQLPEVHENPIEDKFGELESFGKLTTSDFNKNYENVGNIQSSRPNLMAKVPHLGNIISLSEVKKPSDRLLLLGGASAYIENMLENNCKPDIKTYTQMLNCIPGTNVAENNVLLTMKKLGTKPDLDFYNMLIKKRSMRADYESAKEVLGLIKTARFEPDIITYGVLALGCKNKEEATEFLAYFNQAGLRLNTEILGAMLKQACFHFNFSYIIEILAICTKENIKPNKIFMQHLEDFKKKCKYGKDGKERSKTFDKNYQVFKMKYNKFKDEVELEEEEHPWTQYRQKTDTDVKFYNDKTARFKARHTSLYRQKKTPVDVVHKNNRPRFNKFKPKQIAE</sequence>